<feature type="domain" description="Type II secretion system protein GspF" evidence="11">
    <location>
        <begin position="27"/>
        <end position="148"/>
    </location>
</feature>
<keyword evidence="6 9" id="KW-0812">Transmembrane</keyword>
<dbReference type="Proteomes" id="UP000231453">
    <property type="component" value="Unassembled WGS sequence"/>
</dbReference>
<dbReference type="AlphaFoldDB" id="A0A2M7VC16"/>
<dbReference type="Gene3D" id="1.20.81.30">
    <property type="entry name" value="Type II secretion system (T2SS), domain F"/>
    <property type="match status" value="2"/>
</dbReference>
<dbReference type="PRINTS" id="PR00812">
    <property type="entry name" value="BCTERIALGSPF"/>
</dbReference>
<evidence type="ECO:0000256" key="5">
    <source>
        <dbReference type="ARBA" id="ARBA00022519"/>
    </source>
</evidence>
<gene>
    <name evidence="12" type="ORF">COX80_00310</name>
</gene>
<dbReference type="Pfam" id="PF00482">
    <property type="entry name" value="T2SSF"/>
    <property type="match status" value="2"/>
</dbReference>
<feature type="domain" description="Type II secretion system protein GspF" evidence="11">
    <location>
        <begin position="228"/>
        <end position="351"/>
    </location>
</feature>
<dbReference type="PROSITE" id="PS00874">
    <property type="entry name" value="T2SP_F"/>
    <property type="match status" value="1"/>
</dbReference>
<sequence length="361" mass="40358">MEKISTDFFKKDFSIGLVSLNQKALLAKNLSVMQKSGIDIVESLSIIIDSNQGRLKNILEDILLSVKSGNTLAESFARHSNVFSGIFISSIYAGEKSGTLAENLANLSETLKKEKQLLEKVKGALLYPVIVLTASFALALAMSFFILPKIIPLFEGMKMDLPWSTRALIAFSNFISDHHTALLWSIGIGIIFLIVLVKQKFSHPVTHWILLHFPIIKNLVRNTNLSRFSRIFGSLLRSGLSIDEALNVTEKSLDNYYYKKALKDVSLRIKKGVKTSESLKQYEQYFPKMVSRMVYVGEQAGKMEDTLLYIADFYEEEVDNSTKTLSTALEPILLLFIGIVVGFLAISIITPIYNITGNIKG</sequence>
<keyword evidence="8 10" id="KW-0472">Membrane</keyword>
<evidence type="ECO:0000256" key="4">
    <source>
        <dbReference type="ARBA" id="ARBA00022475"/>
    </source>
</evidence>
<evidence type="ECO:0000259" key="11">
    <source>
        <dbReference type="Pfam" id="PF00482"/>
    </source>
</evidence>
<feature type="transmembrane region" description="Helical" evidence="10">
    <location>
        <begin position="181"/>
        <end position="197"/>
    </location>
</feature>
<feature type="transmembrane region" description="Helical" evidence="10">
    <location>
        <begin position="125"/>
        <end position="147"/>
    </location>
</feature>
<dbReference type="GO" id="GO:0005886">
    <property type="term" value="C:plasma membrane"/>
    <property type="evidence" value="ECO:0007669"/>
    <property type="project" value="UniProtKB-SubCell"/>
</dbReference>
<evidence type="ECO:0000313" key="12">
    <source>
        <dbReference type="EMBL" id="PIZ96830.1"/>
    </source>
</evidence>
<feature type="transmembrane region" description="Helical" evidence="10">
    <location>
        <begin position="332"/>
        <end position="353"/>
    </location>
</feature>
<dbReference type="InterPro" id="IPR018076">
    <property type="entry name" value="T2SS_GspF_dom"/>
</dbReference>
<keyword evidence="5" id="KW-0997">Cell inner membrane</keyword>
<keyword evidence="4" id="KW-1003">Cell membrane</keyword>
<evidence type="ECO:0000256" key="3">
    <source>
        <dbReference type="ARBA" id="ARBA00022448"/>
    </source>
</evidence>
<comment type="subcellular location">
    <subcellularLocation>
        <location evidence="1">Cell inner membrane</location>
        <topology evidence="1">Multi-pass membrane protein</topology>
    </subcellularLocation>
    <subcellularLocation>
        <location evidence="9">Cell membrane</location>
        <topology evidence="9">Multi-pass membrane protein</topology>
    </subcellularLocation>
</comment>
<evidence type="ECO:0000256" key="8">
    <source>
        <dbReference type="ARBA" id="ARBA00023136"/>
    </source>
</evidence>
<comment type="similarity">
    <text evidence="2 9">Belongs to the GSP F family.</text>
</comment>
<protein>
    <recommendedName>
        <fullName evidence="11">Type II secretion system protein GspF domain-containing protein</fullName>
    </recommendedName>
</protein>
<keyword evidence="3 9" id="KW-0813">Transport</keyword>
<evidence type="ECO:0000313" key="13">
    <source>
        <dbReference type="Proteomes" id="UP000231453"/>
    </source>
</evidence>
<dbReference type="PANTHER" id="PTHR30012:SF0">
    <property type="entry name" value="TYPE II SECRETION SYSTEM PROTEIN F-RELATED"/>
    <property type="match status" value="1"/>
</dbReference>
<dbReference type="PANTHER" id="PTHR30012">
    <property type="entry name" value="GENERAL SECRETION PATHWAY PROTEIN"/>
    <property type="match status" value="1"/>
</dbReference>
<evidence type="ECO:0000256" key="10">
    <source>
        <dbReference type="SAM" id="Phobius"/>
    </source>
</evidence>
<reference evidence="13" key="1">
    <citation type="submission" date="2017-09" db="EMBL/GenBank/DDBJ databases">
        <title>Depth-based differentiation of microbial function through sediment-hosted aquifers and enrichment of novel symbionts in the deep terrestrial subsurface.</title>
        <authorList>
            <person name="Probst A.J."/>
            <person name="Ladd B."/>
            <person name="Jarett J.K."/>
            <person name="Geller-Mcgrath D.E."/>
            <person name="Sieber C.M.K."/>
            <person name="Emerson J.B."/>
            <person name="Anantharaman K."/>
            <person name="Thomas B.C."/>
            <person name="Malmstrom R."/>
            <person name="Stieglmeier M."/>
            <person name="Klingl A."/>
            <person name="Woyke T."/>
            <person name="Ryan C.M."/>
            <person name="Banfield J.F."/>
        </authorList>
    </citation>
    <scope>NUCLEOTIDE SEQUENCE [LARGE SCALE GENOMIC DNA]</scope>
</reference>
<keyword evidence="7 10" id="KW-1133">Transmembrane helix</keyword>
<comment type="caution">
    <text evidence="12">The sequence shown here is derived from an EMBL/GenBank/DDBJ whole genome shotgun (WGS) entry which is preliminary data.</text>
</comment>
<evidence type="ECO:0000256" key="6">
    <source>
        <dbReference type="ARBA" id="ARBA00022692"/>
    </source>
</evidence>
<organism evidence="12 13">
    <name type="scientific">Candidatus Magasanikbacteria bacterium CG_4_10_14_0_2_um_filter_33_14</name>
    <dbReference type="NCBI Taxonomy" id="1974636"/>
    <lineage>
        <taxon>Bacteria</taxon>
        <taxon>Candidatus Magasanikiibacteriota</taxon>
    </lineage>
</organism>
<dbReference type="EMBL" id="PFPL01000006">
    <property type="protein sequence ID" value="PIZ96830.1"/>
    <property type="molecule type" value="Genomic_DNA"/>
</dbReference>
<evidence type="ECO:0000256" key="7">
    <source>
        <dbReference type="ARBA" id="ARBA00022989"/>
    </source>
</evidence>
<accession>A0A2M7VC16</accession>
<evidence type="ECO:0000256" key="1">
    <source>
        <dbReference type="ARBA" id="ARBA00004429"/>
    </source>
</evidence>
<dbReference type="InterPro" id="IPR001992">
    <property type="entry name" value="T2SS_GspF/T4SS_PilC_CS"/>
</dbReference>
<dbReference type="InterPro" id="IPR042094">
    <property type="entry name" value="T2SS_GspF_sf"/>
</dbReference>
<proteinExistence type="inferred from homology"/>
<name>A0A2M7VC16_9BACT</name>
<dbReference type="FunFam" id="1.20.81.30:FF:000001">
    <property type="entry name" value="Type II secretion system protein F"/>
    <property type="match status" value="1"/>
</dbReference>
<dbReference type="InterPro" id="IPR003004">
    <property type="entry name" value="GspF/PilC"/>
</dbReference>
<dbReference type="GO" id="GO:0009306">
    <property type="term" value="P:protein secretion"/>
    <property type="evidence" value="ECO:0007669"/>
    <property type="project" value="InterPro"/>
</dbReference>
<evidence type="ECO:0000256" key="9">
    <source>
        <dbReference type="RuleBase" id="RU003923"/>
    </source>
</evidence>
<evidence type="ECO:0000256" key="2">
    <source>
        <dbReference type="ARBA" id="ARBA00005745"/>
    </source>
</evidence>